<keyword evidence="1" id="KW-0472">Membrane</keyword>
<dbReference type="RefSeq" id="WP_083600878.1">
    <property type="nucleotide sequence ID" value="NZ_CAWMWP010000076.1"/>
</dbReference>
<keyword evidence="1" id="KW-1133">Transmembrane helix</keyword>
<reference evidence="2 3" key="1">
    <citation type="submission" date="2016-09" db="EMBL/GenBank/DDBJ databases">
        <title>Xenorhabdus thuongxuanensis sp. nov. and Xenorhabdus eapokensis sp. nov., isolated from Steinernema species.</title>
        <authorList>
            <person name="Kaempfer P."/>
            <person name="Tobias N.J."/>
            <person name="Phan Ke L."/>
            <person name="Bode H.B."/>
            <person name="Glaeser S.P."/>
        </authorList>
    </citation>
    <scope>NUCLEOTIDE SEQUENCE [LARGE SCALE GENOMIC DNA]</scope>
    <source>
        <strain evidence="2 3">30TX1</strain>
    </source>
</reference>
<accession>A0A1Q5U665</accession>
<organism evidence="2 3">
    <name type="scientific">Xenorhabdus thuongxuanensis</name>
    <dbReference type="NCBI Taxonomy" id="1873484"/>
    <lineage>
        <taxon>Bacteria</taxon>
        <taxon>Pseudomonadati</taxon>
        <taxon>Pseudomonadota</taxon>
        <taxon>Gammaproteobacteria</taxon>
        <taxon>Enterobacterales</taxon>
        <taxon>Morganellaceae</taxon>
        <taxon>Xenorhabdus</taxon>
    </lineage>
</organism>
<comment type="caution">
    <text evidence="2">The sequence shown here is derived from an EMBL/GenBank/DDBJ whole genome shotgun (WGS) entry which is preliminary data.</text>
</comment>
<evidence type="ECO:0000256" key="1">
    <source>
        <dbReference type="SAM" id="Phobius"/>
    </source>
</evidence>
<feature type="transmembrane region" description="Helical" evidence="1">
    <location>
        <begin position="101"/>
        <end position="120"/>
    </location>
</feature>
<proteinExistence type="predicted"/>
<gene>
    <name evidence="2" type="ORF">Xentx_01006</name>
</gene>
<protein>
    <submittedName>
        <fullName evidence="2">Uncharacterized protein</fullName>
    </submittedName>
</protein>
<keyword evidence="3" id="KW-1185">Reference proteome</keyword>
<dbReference type="InterPro" id="IPR010645">
    <property type="entry name" value="MFS_4"/>
</dbReference>
<dbReference type="EMBL" id="MKGR01000005">
    <property type="protein sequence ID" value="OKP07955.1"/>
    <property type="molecule type" value="Genomic_DNA"/>
</dbReference>
<feature type="transmembrane region" description="Helical" evidence="1">
    <location>
        <begin position="71"/>
        <end position="94"/>
    </location>
</feature>
<evidence type="ECO:0000313" key="3">
    <source>
        <dbReference type="Proteomes" id="UP000186277"/>
    </source>
</evidence>
<evidence type="ECO:0000313" key="2">
    <source>
        <dbReference type="EMBL" id="OKP07955.1"/>
    </source>
</evidence>
<keyword evidence="1" id="KW-0812">Transmembrane</keyword>
<dbReference type="AlphaFoldDB" id="A0A1Q5U665"/>
<dbReference type="Pfam" id="PF06779">
    <property type="entry name" value="MFS_4"/>
    <property type="match status" value="1"/>
</dbReference>
<sequence length="176" mass="20078">MNYSNILIVAMTGRWGYEMLNHRIPLKSIYSVFYVIIILVSEMGLGCFLYNTSLLPDIPDDDMLNFKQSPYIISTNFINYILGSLLFLFSAFYCHKTLKELLLSFSIITFFLLFTVLSIYNKSRMVANRFLSGIGNAVMITCSSKNILQYTEHCIITSIYFGAWFGMLSGDNPGDI</sequence>
<name>A0A1Q5U665_9GAMM</name>
<feature type="transmembrane region" description="Helical" evidence="1">
    <location>
        <begin position="29"/>
        <end position="51"/>
    </location>
</feature>
<dbReference type="Proteomes" id="UP000186277">
    <property type="component" value="Unassembled WGS sequence"/>
</dbReference>